<comment type="catalytic activity">
    <reaction evidence="14 16">
        <text>N2 + 8 reduced [2Fe-2S]-[ferredoxin] + 16 ATP + 16 H2O = H2 + 8 oxidized [2Fe-2S]-[ferredoxin] + 2 NH4(+) + 16 ADP + 16 phosphate + 6 H(+)</text>
        <dbReference type="Rhea" id="RHEA:21448"/>
        <dbReference type="Rhea" id="RHEA-COMP:10000"/>
        <dbReference type="Rhea" id="RHEA-COMP:10001"/>
        <dbReference type="ChEBI" id="CHEBI:15377"/>
        <dbReference type="ChEBI" id="CHEBI:15378"/>
        <dbReference type="ChEBI" id="CHEBI:17997"/>
        <dbReference type="ChEBI" id="CHEBI:18276"/>
        <dbReference type="ChEBI" id="CHEBI:28938"/>
        <dbReference type="ChEBI" id="CHEBI:30616"/>
        <dbReference type="ChEBI" id="CHEBI:33737"/>
        <dbReference type="ChEBI" id="CHEBI:33738"/>
        <dbReference type="ChEBI" id="CHEBI:43474"/>
        <dbReference type="ChEBI" id="CHEBI:456216"/>
        <dbReference type="EC" id="1.18.6.1"/>
    </reaction>
</comment>
<dbReference type="NCBIfam" id="TIGR01282">
    <property type="entry name" value="nifD"/>
    <property type="match status" value="1"/>
</dbReference>
<name>A0ABF7QVX5_RHILW</name>
<dbReference type="EMBL" id="CP001192">
    <property type="protein sequence ID" value="ACI58271.1"/>
    <property type="molecule type" value="Genomic_DNA"/>
</dbReference>
<comment type="cofactor">
    <cofactor evidence="1">
        <name>[8Fe-7S] cluster</name>
        <dbReference type="ChEBI" id="CHEBI:21143"/>
    </cofactor>
</comment>
<evidence type="ECO:0000256" key="9">
    <source>
        <dbReference type="ARBA" id="ARBA00022840"/>
    </source>
</evidence>
<feature type="compositionally biased region" description="Basic and acidic residues" evidence="17">
    <location>
        <begin position="39"/>
        <end position="48"/>
    </location>
</feature>
<evidence type="ECO:0000256" key="17">
    <source>
        <dbReference type="SAM" id="MobiDB-lite"/>
    </source>
</evidence>
<dbReference type="AlphaFoldDB" id="A0ABF7QVX5"/>
<keyword evidence="8" id="KW-0547">Nucleotide-binding</keyword>
<keyword evidence="7 16" id="KW-0479">Metal-binding</keyword>
<dbReference type="CDD" id="cd01976">
    <property type="entry name" value="Nitrogenase_MoFe_alpha"/>
    <property type="match status" value="1"/>
</dbReference>
<evidence type="ECO:0000256" key="16">
    <source>
        <dbReference type="RuleBase" id="RU004022"/>
    </source>
</evidence>
<dbReference type="RefSeq" id="WP_012555969.1">
    <property type="nucleotide sequence ID" value="NC_011368.1"/>
</dbReference>
<dbReference type="Pfam" id="PF00148">
    <property type="entry name" value="Oxidored_nitro"/>
    <property type="match status" value="1"/>
</dbReference>
<geneLocation type="plasmid" evidence="19 20">
    <name>pRLG201</name>
</geneLocation>
<feature type="domain" description="Nitrogenase/oxidoreductase component 1" evidence="18">
    <location>
        <begin position="72"/>
        <end position="473"/>
    </location>
</feature>
<keyword evidence="6" id="KW-0500">Molybdenum</keyword>
<dbReference type="PANTHER" id="PTHR43457:SF1">
    <property type="entry name" value="NITROGENASE MOLYBDENUM-IRON PROTEIN ALPHA CHAIN"/>
    <property type="match status" value="1"/>
</dbReference>
<keyword evidence="11 16" id="KW-0408">Iron</keyword>
<keyword evidence="10 16" id="KW-0560">Oxidoreductase</keyword>
<dbReference type="GO" id="GO:0016612">
    <property type="term" value="C:molybdenum-iron nitrogenase complex"/>
    <property type="evidence" value="ECO:0007669"/>
    <property type="project" value="UniProtKB-UniRule"/>
</dbReference>
<dbReference type="KEGG" id="rlt:Rleg2_5053"/>
<feature type="region of interest" description="Disordered" evidence="17">
    <location>
        <begin position="31"/>
        <end position="50"/>
    </location>
</feature>
<evidence type="ECO:0000256" key="15">
    <source>
        <dbReference type="RuleBase" id="RU004021"/>
    </source>
</evidence>
<comment type="cofactor">
    <cofactor evidence="2">
        <name>[7Fe-Mo-9S-C-homocitryl] cluster</name>
        <dbReference type="ChEBI" id="CHEBI:30409"/>
    </cofactor>
</comment>
<evidence type="ECO:0000313" key="20">
    <source>
        <dbReference type="Proteomes" id="UP000008330"/>
    </source>
</evidence>
<evidence type="ECO:0000259" key="18">
    <source>
        <dbReference type="Pfam" id="PF00148"/>
    </source>
</evidence>
<evidence type="ECO:0000256" key="12">
    <source>
        <dbReference type="ARBA" id="ARBA00023014"/>
    </source>
</evidence>
<evidence type="ECO:0000256" key="10">
    <source>
        <dbReference type="ARBA" id="ARBA00023002"/>
    </source>
</evidence>
<evidence type="ECO:0000256" key="2">
    <source>
        <dbReference type="ARBA" id="ARBA00001969"/>
    </source>
</evidence>
<dbReference type="GO" id="GO:0005524">
    <property type="term" value="F:ATP binding"/>
    <property type="evidence" value="ECO:0007669"/>
    <property type="project" value="UniProtKB-KW"/>
</dbReference>
<dbReference type="InterPro" id="IPR000510">
    <property type="entry name" value="Nase/OxRdtase_comp1"/>
</dbReference>
<dbReference type="Gene3D" id="3.40.50.1980">
    <property type="entry name" value="Nitrogenase molybdenum iron protein domain"/>
    <property type="match status" value="3"/>
</dbReference>
<evidence type="ECO:0000256" key="13">
    <source>
        <dbReference type="ARBA" id="ARBA00023231"/>
    </source>
</evidence>
<evidence type="ECO:0000256" key="14">
    <source>
        <dbReference type="ARBA" id="ARBA00047967"/>
    </source>
</evidence>
<keyword evidence="20" id="KW-1185">Reference proteome</keyword>
<dbReference type="PROSITE" id="PS00090">
    <property type="entry name" value="NITROGENASE_1_2"/>
    <property type="match status" value="1"/>
</dbReference>
<evidence type="ECO:0000313" key="19">
    <source>
        <dbReference type="EMBL" id="ACI58271.1"/>
    </source>
</evidence>
<dbReference type="Proteomes" id="UP000008330">
    <property type="component" value="Plasmid pRLG201"/>
</dbReference>
<dbReference type="InterPro" id="IPR000318">
    <property type="entry name" value="Nase_comp1_CS"/>
</dbReference>
<organism evidence="19 20">
    <name type="scientific">Rhizobium leguminosarum bv. trifolii (strain WSM2304)</name>
    <dbReference type="NCBI Taxonomy" id="395492"/>
    <lineage>
        <taxon>Bacteria</taxon>
        <taxon>Pseudomonadati</taxon>
        <taxon>Pseudomonadota</taxon>
        <taxon>Alphaproteobacteria</taxon>
        <taxon>Hyphomicrobiales</taxon>
        <taxon>Rhizobiaceae</taxon>
        <taxon>Rhizobium/Agrobacterium group</taxon>
        <taxon>Rhizobium</taxon>
    </lineage>
</organism>
<evidence type="ECO:0000256" key="1">
    <source>
        <dbReference type="ARBA" id="ARBA00001919"/>
    </source>
</evidence>
<dbReference type="GO" id="GO:0051536">
    <property type="term" value="F:iron-sulfur cluster binding"/>
    <property type="evidence" value="ECO:0007669"/>
    <property type="project" value="UniProtKB-KW"/>
</dbReference>
<gene>
    <name evidence="19" type="ordered locus">Rleg2_5053</name>
</gene>
<evidence type="ECO:0000256" key="11">
    <source>
        <dbReference type="ARBA" id="ARBA00023004"/>
    </source>
</evidence>
<dbReference type="PANTHER" id="PTHR43457">
    <property type="entry name" value="NITROGENASE MOLYBDENUM-IRON PROTEIN ALPHA CHAIN"/>
    <property type="match status" value="1"/>
</dbReference>
<keyword evidence="12" id="KW-0411">Iron-sulfur</keyword>
<dbReference type="GO" id="GO:0046872">
    <property type="term" value="F:metal ion binding"/>
    <property type="evidence" value="ECO:0007669"/>
    <property type="project" value="UniProtKB-KW"/>
</dbReference>
<keyword evidence="19" id="KW-0614">Plasmid</keyword>
<dbReference type="SUPFAM" id="SSF53807">
    <property type="entry name" value="Helical backbone' metal receptor"/>
    <property type="match status" value="1"/>
</dbReference>
<evidence type="ECO:0000256" key="8">
    <source>
        <dbReference type="ARBA" id="ARBA00022741"/>
    </source>
</evidence>
<dbReference type="NCBIfam" id="TIGR01862">
    <property type="entry name" value="N2-ase-Ialpha"/>
    <property type="match status" value="1"/>
</dbReference>
<dbReference type="PROSITE" id="PS00699">
    <property type="entry name" value="NITROGENASE_1_1"/>
    <property type="match status" value="1"/>
</dbReference>
<protein>
    <recommendedName>
        <fullName evidence="16">Nitrogenase protein alpha chain</fullName>
        <ecNumber evidence="16">1.18.6.1</ecNumber>
    </recommendedName>
</protein>
<evidence type="ECO:0000256" key="4">
    <source>
        <dbReference type="ARBA" id="ARBA00011002"/>
    </source>
</evidence>
<comment type="similarity">
    <text evidence="4 15">Belongs to the NifD/NifK/NifE/NifN family.</text>
</comment>
<evidence type="ECO:0000256" key="5">
    <source>
        <dbReference type="ARBA" id="ARBA00011462"/>
    </source>
</evidence>
<reference evidence="19 20" key="1">
    <citation type="journal article" date="2010" name="Stand. Genomic Sci.">
        <title>Complete genome sequence of Rhizobium leguminosarum bv trifolii strain WSM2304, an effective microsymbiont of the South American clover Trifolium polymorphum.</title>
        <authorList>
            <person name="Reeve W."/>
            <person name="O'Hara G."/>
            <person name="Chain P."/>
            <person name="Ardley J."/>
            <person name="Brau L."/>
            <person name="Nandesena K."/>
            <person name="Tiwari R."/>
            <person name="Malfatti S."/>
            <person name="Kiss H."/>
            <person name="Lapidus A."/>
            <person name="Copeland A."/>
            <person name="Nolan M."/>
            <person name="Land M."/>
            <person name="Ivanova N."/>
            <person name="Mavromatis K."/>
            <person name="Markowitz V."/>
            <person name="Kyrpides N."/>
            <person name="Melino V."/>
            <person name="Denton M."/>
            <person name="Yates R."/>
            <person name="Howieson J."/>
        </authorList>
    </citation>
    <scope>NUCLEOTIDE SEQUENCE [LARGE SCALE GENOMIC DNA]</scope>
    <source>
        <strain evidence="19 20">WSM2304</strain>
    </source>
</reference>
<sequence>MSLDYENDSAFHTRIIDDVLSQYPEKAAKRRKKHLGVAKGKDEAEKGPDAFCQPEVKSNIKSNPGVMTVRGCAYAGSKGVVWGPIKDMVHISHGPVGCGQYSWSQRRNYYVGLTGVDAFVTMQFTSDFQERDIVFGGDKKLEKLIDEVEKLFPLNNGISLQSECPIGLIGDDIEAVARKKAKEYDKTIVPVRCEGFRGVSQSLGHHIANDAIRDWVFDKRDIHFEQGPNDVNVIGDYNIGGDAWASRILLQDIGLRVVGNWSGDATLAELERAPKARLNLIHCYRSMNYISRHMEEKYGIPWMEYNFFGPSQIEDSLRNIAAFFGPETQEKAEALIQRYQPLVQAVTKKYLPRLYGKRVMLYVGGLRPRHVITAYEDLGMEIVGTGYEFGHGDDYQRTGQHVKKGTLIYDDVTGYELEKFIEAIRPDLVGSGIKEKYPVQKMGIPFRQMHSWDYSGPYHGYDGFAIFARDMDLAINNPVWGLYGAPWKKSTAPMTGLPATADKKANHLC</sequence>
<dbReference type="GO" id="GO:0016163">
    <property type="term" value="F:nitrogenase activity"/>
    <property type="evidence" value="ECO:0007669"/>
    <property type="project" value="UniProtKB-UniRule"/>
</dbReference>
<evidence type="ECO:0000256" key="6">
    <source>
        <dbReference type="ARBA" id="ARBA00022505"/>
    </source>
</evidence>
<evidence type="ECO:0000256" key="3">
    <source>
        <dbReference type="ARBA" id="ARBA00002621"/>
    </source>
</evidence>
<accession>A0ABF7QVX5</accession>
<proteinExistence type="inferred from homology"/>
<evidence type="ECO:0000256" key="7">
    <source>
        <dbReference type="ARBA" id="ARBA00022723"/>
    </source>
</evidence>
<dbReference type="EC" id="1.18.6.1" evidence="16"/>
<dbReference type="InterPro" id="IPR005972">
    <property type="entry name" value="Nase_Mo-Fe_asu"/>
</dbReference>
<dbReference type="InterPro" id="IPR010143">
    <property type="entry name" value="Nase_comp1_asu"/>
</dbReference>
<keyword evidence="13 15" id="KW-0535">Nitrogen fixation</keyword>
<comment type="subunit">
    <text evidence="5">Tetramer of two alpha and two beta chains. Forms complex with the iron protein (nitrogenase component 2).</text>
</comment>
<comment type="function">
    <text evidence="3">This molybdenum-iron protein is part of the nitrogenase complex that catalyzes the key enzymatic reactions in nitrogen fixation.</text>
</comment>
<keyword evidence="9" id="KW-0067">ATP-binding</keyword>